<reference evidence="4" key="1">
    <citation type="submission" date="2016-11" db="EMBL/GenBank/DDBJ databases">
        <authorList>
            <person name="Varghese N."/>
            <person name="Submissions S."/>
        </authorList>
    </citation>
    <scope>NUCLEOTIDE SEQUENCE [LARGE SCALE GENOMIC DNA]</scope>
    <source>
        <strain evidence="4">DSM 19978</strain>
    </source>
</reference>
<accession>A0A1M5FD74</accession>
<name>A0A1M5FD74_9FLAO</name>
<dbReference type="AlphaFoldDB" id="A0A1M5FD74"/>
<dbReference type="RefSeq" id="WP_244534331.1">
    <property type="nucleotide sequence ID" value="NZ_FQWB01000001.1"/>
</dbReference>
<dbReference type="SUPFAM" id="SSF47413">
    <property type="entry name" value="lambda repressor-like DNA-binding domains"/>
    <property type="match status" value="1"/>
</dbReference>
<evidence type="ECO:0000313" key="4">
    <source>
        <dbReference type="Proteomes" id="UP000184516"/>
    </source>
</evidence>
<dbReference type="EMBL" id="FQWB01000001">
    <property type="protein sequence ID" value="SHF89436.1"/>
    <property type="molecule type" value="Genomic_DNA"/>
</dbReference>
<proteinExistence type="predicted"/>
<dbReference type="PANTHER" id="PTHR46558">
    <property type="entry name" value="TRACRIPTIONAL REGULATORY PROTEIN-RELATED-RELATED"/>
    <property type="match status" value="1"/>
</dbReference>
<protein>
    <submittedName>
        <fullName evidence="3">DNA-binding transcriptional regulator, XRE-family HTH domain</fullName>
    </submittedName>
</protein>
<evidence type="ECO:0000313" key="3">
    <source>
        <dbReference type="EMBL" id="SHF89436.1"/>
    </source>
</evidence>
<dbReference type="SMART" id="SM00530">
    <property type="entry name" value="HTH_XRE"/>
    <property type="match status" value="1"/>
</dbReference>
<gene>
    <name evidence="3" type="ORF">SAMN05443549_101733</name>
</gene>
<keyword evidence="4" id="KW-1185">Reference proteome</keyword>
<feature type="domain" description="HTH cro/C1-type" evidence="2">
    <location>
        <begin position="6"/>
        <end position="60"/>
    </location>
</feature>
<dbReference type="PROSITE" id="PS50943">
    <property type="entry name" value="HTH_CROC1"/>
    <property type="match status" value="1"/>
</dbReference>
<dbReference type="Gene3D" id="1.10.260.40">
    <property type="entry name" value="lambda repressor-like DNA-binding domains"/>
    <property type="match status" value="1"/>
</dbReference>
<dbReference type="CDD" id="cd00093">
    <property type="entry name" value="HTH_XRE"/>
    <property type="match status" value="1"/>
</dbReference>
<organism evidence="3 4">
    <name type="scientific">Flavobacterium fluvii</name>
    <dbReference type="NCBI Taxonomy" id="468056"/>
    <lineage>
        <taxon>Bacteria</taxon>
        <taxon>Pseudomonadati</taxon>
        <taxon>Bacteroidota</taxon>
        <taxon>Flavobacteriia</taxon>
        <taxon>Flavobacteriales</taxon>
        <taxon>Flavobacteriaceae</taxon>
        <taxon>Flavobacterium</taxon>
    </lineage>
</organism>
<evidence type="ECO:0000259" key="2">
    <source>
        <dbReference type="PROSITE" id="PS50943"/>
    </source>
</evidence>
<keyword evidence="1 3" id="KW-0238">DNA-binding</keyword>
<dbReference type="InterPro" id="IPR001387">
    <property type="entry name" value="Cro/C1-type_HTH"/>
</dbReference>
<dbReference type="STRING" id="468056.SAMN05443549_101733"/>
<dbReference type="InterPro" id="IPR010982">
    <property type="entry name" value="Lambda_DNA-bd_dom_sf"/>
</dbReference>
<evidence type="ECO:0000256" key="1">
    <source>
        <dbReference type="ARBA" id="ARBA00023125"/>
    </source>
</evidence>
<dbReference type="GO" id="GO:0003677">
    <property type="term" value="F:DNA binding"/>
    <property type="evidence" value="ECO:0007669"/>
    <property type="project" value="UniProtKB-KW"/>
</dbReference>
<dbReference type="Proteomes" id="UP000184516">
    <property type="component" value="Unassembled WGS sequence"/>
</dbReference>
<dbReference type="PANTHER" id="PTHR46558:SF4">
    <property type="entry name" value="DNA-BIDING PHAGE PROTEIN"/>
    <property type="match status" value="1"/>
</dbReference>
<dbReference type="Pfam" id="PF01381">
    <property type="entry name" value="HTH_3"/>
    <property type="match status" value="1"/>
</dbReference>
<sequence>MNILRLKELMNEKGITGKELADKVEVTPASISNIVQGNSFPKPDLLIKIAGVLDVDVRDLFQSTKPNETETIFVFREGSYTPIGKLNK</sequence>